<accession>A0AAV0Q7I3</accession>
<evidence type="ECO:0000313" key="4">
    <source>
        <dbReference type="Proteomes" id="UP001154282"/>
    </source>
</evidence>
<dbReference type="Proteomes" id="UP001154282">
    <property type="component" value="Unassembled WGS sequence"/>
</dbReference>
<dbReference type="PANTHER" id="PTHR33566">
    <property type="entry name" value="EN/SPM-LIKE TRANSPOSON-RELATED"/>
    <property type="match status" value="1"/>
</dbReference>
<evidence type="ECO:0008006" key="5">
    <source>
        <dbReference type="Google" id="ProtNLM"/>
    </source>
</evidence>
<feature type="coiled-coil region" evidence="1">
    <location>
        <begin position="365"/>
        <end position="406"/>
    </location>
</feature>
<dbReference type="EMBL" id="CAMGYJ010000009">
    <property type="protein sequence ID" value="CAI0541495.1"/>
    <property type="molecule type" value="Genomic_DNA"/>
</dbReference>
<name>A0AAV0Q7I3_9ROSI</name>
<protein>
    <recommendedName>
        <fullName evidence="5">Defective in meristem silencing 3</fullName>
    </recommendedName>
</protein>
<comment type="caution">
    <text evidence="3">The sequence shown here is derived from an EMBL/GenBank/DDBJ whole genome shotgun (WGS) entry which is preliminary data.</text>
</comment>
<dbReference type="AlphaFoldDB" id="A0AAV0Q7I3"/>
<keyword evidence="4" id="KW-1185">Reference proteome</keyword>
<gene>
    <name evidence="3" type="ORF">LITE_LOCUS42131</name>
</gene>
<evidence type="ECO:0000313" key="3">
    <source>
        <dbReference type="EMBL" id="CAI0541495.1"/>
    </source>
</evidence>
<keyword evidence="1" id="KW-0175">Coiled coil</keyword>
<organism evidence="3 4">
    <name type="scientific">Linum tenue</name>
    <dbReference type="NCBI Taxonomy" id="586396"/>
    <lineage>
        <taxon>Eukaryota</taxon>
        <taxon>Viridiplantae</taxon>
        <taxon>Streptophyta</taxon>
        <taxon>Embryophyta</taxon>
        <taxon>Tracheophyta</taxon>
        <taxon>Spermatophyta</taxon>
        <taxon>Magnoliopsida</taxon>
        <taxon>eudicotyledons</taxon>
        <taxon>Gunneridae</taxon>
        <taxon>Pentapetalae</taxon>
        <taxon>rosids</taxon>
        <taxon>fabids</taxon>
        <taxon>Malpighiales</taxon>
        <taxon>Linaceae</taxon>
        <taxon>Linum</taxon>
    </lineage>
</organism>
<evidence type="ECO:0000256" key="2">
    <source>
        <dbReference type="SAM" id="MobiDB-lite"/>
    </source>
</evidence>
<sequence>MFQPNHHQEPQPQPLAVMDVDQSEMSIVQWDGTQNGGFSQAQSMMLNSKKLQDDLQNLGLKIKQHENNLKLLKNQKNKLDDSILDTQVTLSKYHSSAATGTENEERTSQSEEETIKQILQYGPSAASIWCQLRANHTSYASYPTLTKDVIGIVATLGRVDDDNLSRMLSQYLGVETMLAIVCKSYEGVKALETYDREGHINKESGIHGVGASFGTALNGSFSVICLEDLRQESKFLFYRPYCGEFVLDDPQRRLDLLKPKLSTGESPPGFLGFAVNMINVEYMNLFFLTSSGHGLRETLLYNIFSRLQVYKTREDMLLARPCISDGAISLDGGMIRHPGIFSLGSWKEMNIRFPRSSASSAPSKYSETEKQLMEMRWKKEKMEEDMKREQALLDAARHQFQRKKEEFVKFLAESSSYAAQQPHMHPMQQQQQQQQQQPMHPMQQNHFMNR</sequence>
<proteinExistence type="predicted"/>
<feature type="compositionally biased region" description="Low complexity" evidence="2">
    <location>
        <begin position="420"/>
        <end position="444"/>
    </location>
</feature>
<dbReference type="PANTHER" id="PTHR33566:SF6">
    <property type="entry name" value="PROTEIN DEFECTIVE IN MERISTEM SILENCING 3"/>
    <property type="match status" value="1"/>
</dbReference>
<feature type="region of interest" description="Disordered" evidence="2">
    <location>
        <begin position="417"/>
        <end position="450"/>
    </location>
</feature>
<reference evidence="3" key="1">
    <citation type="submission" date="2022-08" db="EMBL/GenBank/DDBJ databases">
        <authorList>
            <person name="Gutierrez-Valencia J."/>
        </authorList>
    </citation>
    <scope>NUCLEOTIDE SEQUENCE</scope>
</reference>
<evidence type="ECO:0000256" key="1">
    <source>
        <dbReference type="SAM" id="Coils"/>
    </source>
</evidence>
<feature type="coiled-coil region" evidence="1">
    <location>
        <begin position="48"/>
        <end position="82"/>
    </location>
</feature>